<proteinExistence type="inferred from homology"/>
<name>A0A8G2CP96_ACIRU</name>
<feature type="disulfide bond" description="Redox-active" evidence="3">
    <location>
        <begin position="48"/>
        <end position="52"/>
    </location>
</feature>
<comment type="similarity">
    <text evidence="1">Belongs to the SCO1/2 family.</text>
</comment>
<dbReference type="EMBL" id="FTNE01000067">
    <property type="protein sequence ID" value="SIR58377.1"/>
    <property type="molecule type" value="Genomic_DNA"/>
</dbReference>
<dbReference type="GO" id="GO:0046872">
    <property type="term" value="F:metal ion binding"/>
    <property type="evidence" value="ECO:0007669"/>
    <property type="project" value="UniProtKB-KW"/>
</dbReference>
<dbReference type="InterPro" id="IPR003782">
    <property type="entry name" value="SCO1/SenC"/>
</dbReference>
<dbReference type="OrthoDB" id="9790194at2"/>
<evidence type="ECO:0000256" key="3">
    <source>
        <dbReference type="PIRSR" id="PIRSR603782-2"/>
    </source>
</evidence>
<evidence type="ECO:0000256" key="1">
    <source>
        <dbReference type="ARBA" id="ARBA00010996"/>
    </source>
</evidence>
<keyword evidence="2" id="KW-0479">Metal-binding</keyword>
<dbReference type="InterPro" id="IPR036249">
    <property type="entry name" value="Thioredoxin-like_sf"/>
</dbReference>
<dbReference type="PANTHER" id="PTHR12151">
    <property type="entry name" value="ELECTRON TRANSPORT PROTIN SCO1/SENC FAMILY MEMBER"/>
    <property type="match status" value="1"/>
</dbReference>
<feature type="binding site" evidence="2">
    <location>
        <position position="134"/>
    </location>
    <ligand>
        <name>Cu cation</name>
        <dbReference type="ChEBI" id="CHEBI:23378"/>
    </ligand>
</feature>
<sequence length="178" mass="19027">MGGAAVAAASRQDRIDPLFSLIGPRHHQFTPKDFRGRFLLIYFGYTGCPDQCPLTLASMASAMQLLGPRAAVIQPIFITVDPKRDTPKIVGNYARLFSSRIIGLSGGQKAITEAESAFHVYVGMNNSKTSSIPHSSLLYVVGPLGRFRTALSGDLTAAKLARALSKIVGAGAPTEHTR</sequence>
<dbReference type="CDD" id="cd02968">
    <property type="entry name" value="SCO"/>
    <property type="match status" value="1"/>
</dbReference>
<dbReference type="Proteomes" id="UP000186308">
    <property type="component" value="Unassembled WGS sequence"/>
</dbReference>
<gene>
    <name evidence="4" type="ORF">SAMN05421828_1671</name>
</gene>
<dbReference type="RefSeq" id="WP_076454859.1">
    <property type="nucleotide sequence ID" value="NZ_FTNE01000067.1"/>
</dbReference>
<evidence type="ECO:0000313" key="5">
    <source>
        <dbReference type="Proteomes" id="UP000186308"/>
    </source>
</evidence>
<evidence type="ECO:0000256" key="2">
    <source>
        <dbReference type="PIRSR" id="PIRSR603782-1"/>
    </source>
</evidence>
<keyword evidence="2" id="KW-0186">Copper</keyword>
<dbReference type="AlphaFoldDB" id="A0A8G2CP96"/>
<evidence type="ECO:0000313" key="4">
    <source>
        <dbReference type="EMBL" id="SIR58377.1"/>
    </source>
</evidence>
<keyword evidence="3" id="KW-1015">Disulfide bond</keyword>
<protein>
    <submittedName>
        <fullName evidence="4">Protein SCO1/2</fullName>
    </submittedName>
</protein>
<dbReference type="PANTHER" id="PTHR12151:SF25">
    <property type="entry name" value="LINALOOL DEHYDRATASE_ISOMERASE DOMAIN-CONTAINING PROTEIN"/>
    <property type="match status" value="1"/>
</dbReference>
<comment type="caution">
    <text evidence="4">The sequence shown here is derived from an EMBL/GenBank/DDBJ whole genome shotgun (WGS) entry which is preliminary data.</text>
</comment>
<dbReference type="Gene3D" id="3.40.30.10">
    <property type="entry name" value="Glutaredoxin"/>
    <property type="match status" value="1"/>
</dbReference>
<dbReference type="Pfam" id="PF02630">
    <property type="entry name" value="SCO1-SenC"/>
    <property type="match status" value="1"/>
</dbReference>
<feature type="binding site" evidence="2">
    <location>
        <position position="48"/>
    </location>
    <ligand>
        <name>Cu cation</name>
        <dbReference type="ChEBI" id="CHEBI:23378"/>
    </ligand>
</feature>
<feature type="binding site" evidence="2">
    <location>
        <position position="52"/>
    </location>
    <ligand>
        <name>Cu cation</name>
        <dbReference type="ChEBI" id="CHEBI:23378"/>
    </ligand>
</feature>
<dbReference type="SUPFAM" id="SSF52833">
    <property type="entry name" value="Thioredoxin-like"/>
    <property type="match status" value="1"/>
</dbReference>
<organism evidence="4 5">
    <name type="scientific">Acidiphilium rubrum</name>
    <dbReference type="NCBI Taxonomy" id="526"/>
    <lineage>
        <taxon>Bacteria</taxon>
        <taxon>Pseudomonadati</taxon>
        <taxon>Pseudomonadota</taxon>
        <taxon>Alphaproteobacteria</taxon>
        <taxon>Acetobacterales</taxon>
        <taxon>Acidocellaceae</taxon>
        <taxon>Acidiphilium</taxon>
    </lineage>
</organism>
<accession>A0A8G2CP96</accession>
<reference evidence="4 5" key="1">
    <citation type="submission" date="2017-01" db="EMBL/GenBank/DDBJ databases">
        <authorList>
            <person name="Varghese N."/>
            <person name="Submissions S."/>
        </authorList>
    </citation>
    <scope>NUCLEOTIDE SEQUENCE [LARGE SCALE GENOMIC DNA]</scope>
    <source>
        <strain evidence="4 5">ATCC 35905</strain>
    </source>
</reference>
<keyword evidence="5" id="KW-1185">Reference proteome</keyword>